<evidence type="ECO:0000313" key="7">
    <source>
        <dbReference type="EMBL" id="TKA64898.1"/>
    </source>
</evidence>
<dbReference type="InterPro" id="IPR000172">
    <property type="entry name" value="GMC_OxRdtase_N"/>
</dbReference>
<dbReference type="PROSITE" id="PS00623">
    <property type="entry name" value="GMC_OXRED_1"/>
    <property type="match status" value="1"/>
</dbReference>
<accession>A0A4U0WQD9</accession>
<gene>
    <name evidence="7" type="ORF">B0A55_10488</name>
</gene>
<dbReference type="GO" id="GO:0016614">
    <property type="term" value="F:oxidoreductase activity, acting on CH-OH group of donors"/>
    <property type="evidence" value="ECO:0007669"/>
    <property type="project" value="InterPro"/>
</dbReference>
<sequence>MFFFPGIESGSQLAVAAAISIVPLYLAAKAVREIVYTLYPSFIPGESNTVLLAAPRPKHLDAPSTLEDLQGVTGYDYVIVGGGTASCVLASRLSEDAGVTVLVVEAGQSDLTHLMSRIPVGNGQLLNSRVANWDYETESEAQMNGRKIGGSSSINLLVYNRGSPDDFEELQRLGNEGWGYDTMQKYMRKAEAFTPSDTHPQTDEELAQHGYTGPWQIGYSYTTKMSRALVRPCFITTPAAKEATLS</sequence>
<reference evidence="7 8" key="1">
    <citation type="submission" date="2017-03" db="EMBL/GenBank/DDBJ databases">
        <title>Genomes of endolithic fungi from Antarctica.</title>
        <authorList>
            <person name="Coleine C."/>
            <person name="Masonjones S."/>
            <person name="Stajich J.E."/>
        </authorList>
    </citation>
    <scope>NUCLEOTIDE SEQUENCE [LARGE SCALE GENOMIC DNA]</scope>
    <source>
        <strain evidence="7 8">CCFEE 5184</strain>
    </source>
</reference>
<dbReference type="EMBL" id="NAJQ01000787">
    <property type="protein sequence ID" value="TKA64898.1"/>
    <property type="molecule type" value="Genomic_DNA"/>
</dbReference>
<dbReference type="Pfam" id="PF00732">
    <property type="entry name" value="GMC_oxred_N"/>
    <property type="match status" value="1"/>
</dbReference>
<comment type="caution">
    <text evidence="7">The sequence shown here is derived from an EMBL/GenBank/DDBJ whole genome shotgun (WGS) entry which is preliminary data.</text>
</comment>
<dbReference type="STRING" id="329884.A0A4U0WQD9"/>
<evidence type="ECO:0000256" key="5">
    <source>
        <dbReference type="RuleBase" id="RU003968"/>
    </source>
</evidence>
<dbReference type="Gene3D" id="3.30.560.10">
    <property type="entry name" value="Glucose Oxidase, domain 3"/>
    <property type="match status" value="1"/>
</dbReference>
<dbReference type="InterPro" id="IPR012132">
    <property type="entry name" value="GMC_OxRdtase"/>
</dbReference>
<keyword evidence="3 5" id="KW-0285">Flavoprotein</keyword>
<evidence type="ECO:0000256" key="3">
    <source>
        <dbReference type="ARBA" id="ARBA00022630"/>
    </source>
</evidence>
<evidence type="ECO:0000313" key="8">
    <source>
        <dbReference type="Proteomes" id="UP000309340"/>
    </source>
</evidence>
<dbReference type="PANTHER" id="PTHR11552:SF147">
    <property type="entry name" value="CHOLINE DEHYDROGENASE, MITOCHONDRIAL"/>
    <property type="match status" value="1"/>
</dbReference>
<dbReference type="OrthoDB" id="269227at2759"/>
<dbReference type="GO" id="GO:0050660">
    <property type="term" value="F:flavin adenine dinucleotide binding"/>
    <property type="evidence" value="ECO:0007669"/>
    <property type="project" value="InterPro"/>
</dbReference>
<keyword evidence="4 5" id="KW-0274">FAD</keyword>
<dbReference type="Gene3D" id="3.50.50.60">
    <property type="entry name" value="FAD/NAD(P)-binding domain"/>
    <property type="match status" value="1"/>
</dbReference>
<evidence type="ECO:0000256" key="4">
    <source>
        <dbReference type="ARBA" id="ARBA00022827"/>
    </source>
</evidence>
<dbReference type="SUPFAM" id="SSF51905">
    <property type="entry name" value="FAD/NAD(P)-binding domain"/>
    <property type="match status" value="1"/>
</dbReference>
<evidence type="ECO:0000256" key="2">
    <source>
        <dbReference type="ARBA" id="ARBA00010790"/>
    </source>
</evidence>
<protein>
    <recommendedName>
        <fullName evidence="6">Glucose-methanol-choline oxidoreductase N-terminal domain-containing protein</fullName>
    </recommendedName>
</protein>
<comment type="cofactor">
    <cofactor evidence="1">
        <name>FAD</name>
        <dbReference type="ChEBI" id="CHEBI:57692"/>
    </cofactor>
</comment>
<dbReference type="PANTHER" id="PTHR11552">
    <property type="entry name" value="GLUCOSE-METHANOL-CHOLINE GMC OXIDOREDUCTASE"/>
    <property type="match status" value="1"/>
</dbReference>
<dbReference type="Proteomes" id="UP000309340">
    <property type="component" value="Unassembled WGS sequence"/>
</dbReference>
<proteinExistence type="inferred from homology"/>
<dbReference type="AlphaFoldDB" id="A0A4U0WQD9"/>
<keyword evidence="8" id="KW-1185">Reference proteome</keyword>
<organism evidence="7 8">
    <name type="scientific">Friedmanniomyces simplex</name>
    <dbReference type="NCBI Taxonomy" id="329884"/>
    <lineage>
        <taxon>Eukaryota</taxon>
        <taxon>Fungi</taxon>
        <taxon>Dikarya</taxon>
        <taxon>Ascomycota</taxon>
        <taxon>Pezizomycotina</taxon>
        <taxon>Dothideomycetes</taxon>
        <taxon>Dothideomycetidae</taxon>
        <taxon>Mycosphaerellales</taxon>
        <taxon>Teratosphaeriaceae</taxon>
        <taxon>Friedmanniomyces</taxon>
    </lineage>
</organism>
<comment type="similarity">
    <text evidence="2 5">Belongs to the GMC oxidoreductase family.</text>
</comment>
<name>A0A4U0WQD9_9PEZI</name>
<evidence type="ECO:0000256" key="1">
    <source>
        <dbReference type="ARBA" id="ARBA00001974"/>
    </source>
</evidence>
<feature type="domain" description="Glucose-methanol-choline oxidoreductase N-terminal" evidence="6">
    <location>
        <begin position="145"/>
        <end position="168"/>
    </location>
</feature>
<evidence type="ECO:0000259" key="6">
    <source>
        <dbReference type="PROSITE" id="PS00623"/>
    </source>
</evidence>
<dbReference type="InterPro" id="IPR036188">
    <property type="entry name" value="FAD/NAD-bd_sf"/>
</dbReference>